<feature type="compositionally biased region" description="Polar residues" evidence="1">
    <location>
        <begin position="342"/>
        <end position="380"/>
    </location>
</feature>
<evidence type="ECO:0000313" key="2">
    <source>
        <dbReference type="EMBL" id="KJE93852.1"/>
    </source>
</evidence>
<feature type="region of interest" description="Disordered" evidence="1">
    <location>
        <begin position="256"/>
        <end position="277"/>
    </location>
</feature>
<organism evidence="2 3">
    <name type="scientific">Capsaspora owczarzaki (strain ATCC 30864)</name>
    <dbReference type="NCBI Taxonomy" id="595528"/>
    <lineage>
        <taxon>Eukaryota</taxon>
        <taxon>Filasterea</taxon>
        <taxon>Capsaspora</taxon>
    </lineage>
</organism>
<protein>
    <submittedName>
        <fullName evidence="2">Uncharacterized protein</fullName>
    </submittedName>
</protein>
<dbReference type="Proteomes" id="UP000008743">
    <property type="component" value="Unassembled WGS sequence"/>
</dbReference>
<feature type="region of interest" description="Disordered" evidence="1">
    <location>
        <begin position="342"/>
        <end position="471"/>
    </location>
</feature>
<dbReference type="EMBL" id="KE346366">
    <property type="protein sequence ID" value="KJE93852.1"/>
    <property type="molecule type" value="Genomic_DNA"/>
</dbReference>
<name>A0A0D2VS42_CAPO3</name>
<feature type="compositionally biased region" description="Polar residues" evidence="1">
    <location>
        <begin position="64"/>
        <end position="75"/>
    </location>
</feature>
<reference evidence="3" key="1">
    <citation type="submission" date="2011-02" db="EMBL/GenBank/DDBJ databases">
        <title>The Genome Sequence of Capsaspora owczarzaki ATCC 30864.</title>
        <authorList>
            <person name="Russ C."/>
            <person name="Cuomo C."/>
            <person name="Burger G."/>
            <person name="Gray M.W."/>
            <person name="Holland P.W.H."/>
            <person name="King N."/>
            <person name="Lang F.B.F."/>
            <person name="Roger A.J."/>
            <person name="Ruiz-Trillo I."/>
            <person name="Young S.K."/>
            <person name="Zeng Q."/>
            <person name="Gargeya S."/>
            <person name="Alvarado L."/>
            <person name="Berlin A."/>
            <person name="Chapman S.B."/>
            <person name="Chen Z."/>
            <person name="Freedman E."/>
            <person name="Gellesch M."/>
            <person name="Goldberg J."/>
            <person name="Griggs A."/>
            <person name="Gujja S."/>
            <person name="Heilman E."/>
            <person name="Heiman D."/>
            <person name="Howarth C."/>
            <person name="Mehta T."/>
            <person name="Neiman D."/>
            <person name="Pearson M."/>
            <person name="Roberts A."/>
            <person name="Saif S."/>
            <person name="Shea T."/>
            <person name="Shenoy N."/>
            <person name="Sisk P."/>
            <person name="Stolte C."/>
            <person name="Sykes S."/>
            <person name="White J."/>
            <person name="Yandava C."/>
            <person name="Haas B."/>
            <person name="Nusbaum C."/>
            <person name="Birren B."/>
        </authorList>
    </citation>
    <scope>NUCLEOTIDE SEQUENCE</scope>
    <source>
        <strain evidence="3">ATCC 30864</strain>
    </source>
</reference>
<feature type="region of interest" description="Disordered" evidence="1">
    <location>
        <begin position="1"/>
        <end position="84"/>
    </location>
</feature>
<dbReference type="InParanoid" id="A0A0D2VS42"/>
<sequence length="471" mass="52173">MSQPDKPANPAAPPASTTDHPQGQPPPQQQHPQQYQKPPGYILSWAEMAEQQHQRDADLERRIQQLTSRPPSTMEQRVEQPPAKIYERRAQLRASRANAASQPATEDALADRIAALAGRNMDHLRTNPTPAPLFIRPEQRTEAQQADELLRRFAEDVRLNDLSADETLAQRVRALQITDVPHRPSPPIDSSSTKPRQYRDVPDPKEDVHAILEQAMEEARLERRLNAAGANPDSSDESDYLPAEFLQSLLQHKTKDAATTQTNHPPLAQSRSGHHAGAKAVTADARMLDESKQLLQQSHEMLRQVGLNPAIPVQHQSLGGGPNAPAKSSETKPNRLMMLFGANNSHLSKQRIGTTRQRSNSYSDFDSVNSYSDFDSVNSRDASDDDENTNAMPPGPVHRPLSQQRMGTTQQRSNLYSDSSNSDDDDNHKNAMPPRPVQSSLSTPYAAATDGARLRSKSYSDFDSVNSSDDD</sequence>
<feature type="compositionally biased region" description="Polar residues" evidence="1">
    <location>
        <begin position="401"/>
        <end position="412"/>
    </location>
</feature>
<feature type="compositionally biased region" description="Low complexity" evidence="1">
    <location>
        <begin position="457"/>
        <end position="471"/>
    </location>
</feature>
<keyword evidence="3" id="KW-1185">Reference proteome</keyword>
<evidence type="ECO:0000256" key="1">
    <source>
        <dbReference type="SAM" id="MobiDB-lite"/>
    </source>
</evidence>
<accession>A0A0D2VS42</accession>
<dbReference type="RefSeq" id="XP_004347326.1">
    <property type="nucleotide sequence ID" value="XM_004347276.2"/>
</dbReference>
<dbReference type="AlphaFoldDB" id="A0A0D2VS42"/>
<feature type="compositionally biased region" description="Basic and acidic residues" evidence="1">
    <location>
        <begin position="50"/>
        <end position="63"/>
    </location>
</feature>
<dbReference type="PhylomeDB" id="A0A0D2VS42"/>
<feature type="region of interest" description="Disordered" evidence="1">
    <location>
        <begin position="176"/>
        <end position="203"/>
    </location>
</feature>
<proteinExistence type="predicted"/>
<feature type="compositionally biased region" description="Low complexity" evidence="1">
    <location>
        <begin position="30"/>
        <end position="41"/>
    </location>
</feature>
<gene>
    <name evidence="2" type="ORF">CAOG_004579</name>
</gene>
<evidence type="ECO:0000313" key="3">
    <source>
        <dbReference type="Proteomes" id="UP000008743"/>
    </source>
</evidence>